<keyword evidence="2" id="KW-0503">Monooxygenase</keyword>
<dbReference type="InterPro" id="IPR011008">
    <property type="entry name" value="Dimeric_a/b-barrel"/>
</dbReference>
<accession>A0A0F5Q367</accession>
<feature type="domain" description="ABM" evidence="1">
    <location>
        <begin position="25"/>
        <end position="118"/>
    </location>
</feature>
<dbReference type="PATRIC" id="fig|1293439.3.peg.3521"/>
<dbReference type="EMBL" id="LANJ01000046">
    <property type="protein sequence ID" value="KKC35325.1"/>
    <property type="molecule type" value="Genomic_DNA"/>
</dbReference>
<dbReference type="PANTHER" id="PTHR33336:SF3">
    <property type="entry name" value="ABM DOMAIN-CONTAINING PROTEIN"/>
    <property type="match status" value="1"/>
</dbReference>
<evidence type="ECO:0000313" key="2">
    <source>
        <dbReference type="EMBL" id="KKC35325.1"/>
    </source>
</evidence>
<organism evidence="2 3">
    <name type="scientific">Devosia epidermidihirudinis</name>
    <dbReference type="NCBI Taxonomy" id="1293439"/>
    <lineage>
        <taxon>Bacteria</taxon>
        <taxon>Pseudomonadati</taxon>
        <taxon>Pseudomonadota</taxon>
        <taxon>Alphaproteobacteria</taxon>
        <taxon>Hyphomicrobiales</taxon>
        <taxon>Devosiaceae</taxon>
        <taxon>Devosia</taxon>
    </lineage>
</organism>
<dbReference type="InterPro" id="IPR007138">
    <property type="entry name" value="ABM_dom"/>
</dbReference>
<comment type="caution">
    <text evidence="2">The sequence shown here is derived from an EMBL/GenBank/DDBJ whole genome shotgun (WGS) entry which is preliminary data.</text>
</comment>
<keyword evidence="2" id="KW-0560">Oxidoreductase</keyword>
<protein>
    <submittedName>
        <fullName evidence="2">Antibiotic biosynthesis monooxygenase</fullName>
    </submittedName>
</protein>
<dbReference type="PANTHER" id="PTHR33336">
    <property type="entry name" value="QUINOL MONOOXYGENASE YGIN-RELATED"/>
    <property type="match status" value="1"/>
</dbReference>
<dbReference type="Proteomes" id="UP000033411">
    <property type="component" value="Unassembled WGS sequence"/>
</dbReference>
<dbReference type="STRING" id="1293439.WH87_17260"/>
<gene>
    <name evidence="2" type="ORF">WH87_17260</name>
</gene>
<dbReference type="PROSITE" id="PS51725">
    <property type="entry name" value="ABM"/>
    <property type="match status" value="1"/>
</dbReference>
<dbReference type="SUPFAM" id="SSF54909">
    <property type="entry name" value="Dimeric alpha+beta barrel"/>
    <property type="match status" value="1"/>
</dbReference>
<dbReference type="InterPro" id="IPR050744">
    <property type="entry name" value="AI-2_Isomerase_LsrG"/>
</dbReference>
<evidence type="ECO:0000313" key="3">
    <source>
        <dbReference type="Proteomes" id="UP000033411"/>
    </source>
</evidence>
<keyword evidence="3" id="KW-1185">Reference proteome</keyword>
<evidence type="ECO:0000259" key="1">
    <source>
        <dbReference type="PROSITE" id="PS51725"/>
    </source>
</evidence>
<dbReference type="Gene3D" id="3.30.70.100">
    <property type="match status" value="1"/>
</dbReference>
<dbReference type="AlphaFoldDB" id="A0A0F5Q367"/>
<name>A0A0F5Q367_9HYPH</name>
<dbReference type="GO" id="GO:0004497">
    <property type="term" value="F:monooxygenase activity"/>
    <property type="evidence" value="ECO:0007669"/>
    <property type="project" value="UniProtKB-KW"/>
</dbReference>
<sequence length="122" mass="13932">MPISPANRSFQRWCKIMSSAPDERMVRIAELEIHSADLDHYRAYLEEEIAASVEREPGVLMLHAVADRADPTKIRILEVYANREAYETHITTPHFLKYKLGTADMVKSLRLVDVDPIILAAK</sequence>
<reference evidence="2 3" key="1">
    <citation type="submission" date="2015-03" db="EMBL/GenBank/DDBJ databases">
        <authorList>
            <person name="Lepp D."/>
            <person name="Hassan Y.I."/>
            <person name="Li X.-Z."/>
            <person name="Zhou T."/>
        </authorList>
    </citation>
    <scope>NUCLEOTIDE SEQUENCE [LARGE SCALE GENOMIC DNA]</scope>
    <source>
        <strain evidence="2 3">E84</strain>
    </source>
</reference>
<proteinExistence type="predicted"/>
<dbReference type="Pfam" id="PF03992">
    <property type="entry name" value="ABM"/>
    <property type="match status" value="1"/>
</dbReference>